<dbReference type="SUPFAM" id="SSF48498">
    <property type="entry name" value="Tetracyclin repressor-like, C-terminal domain"/>
    <property type="match status" value="1"/>
</dbReference>
<dbReference type="PRINTS" id="PR00455">
    <property type="entry name" value="HTHTETR"/>
</dbReference>
<comment type="function">
    <text evidence="1">TetR is the repressor of the tetracycline resistance element; its N-terminal region forms a helix-turn-helix structure and binds DNA. Binding of tetracycline to TetR reduces the repressor affinity for the tetracycline resistance gene (tetA) promoter operator sites.</text>
</comment>
<evidence type="ECO:0000256" key="6">
    <source>
        <dbReference type="PROSITE-ProRule" id="PRU00335"/>
    </source>
</evidence>
<dbReference type="RefSeq" id="WP_085424991.1">
    <property type="nucleotide sequence ID" value="NZ_FXAF01000011.1"/>
</dbReference>
<protein>
    <submittedName>
        <fullName evidence="8">Transcriptional regulator, TetR family</fullName>
    </submittedName>
</protein>
<evidence type="ECO:0000256" key="5">
    <source>
        <dbReference type="ARBA" id="ARBA00023163"/>
    </source>
</evidence>
<dbReference type="GO" id="GO:0046677">
    <property type="term" value="P:response to antibiotic"/>
    <property type="evidence" value="ECO:0007669"/>
    <property type="project" value="InterPro"/>
</dbReference>
<dbReference type="GO" id="GO:0003700">
    <property type="term" value="F:DNA-binding transcription factor activity"/>
    <property type="evidence" value="ECO:0007669"/>
    <property type="project" value="TreeGrafter"/>
</dbReference>
<name>A0A1X7GVS5_9HYPH</name>
<dbReference type="PANTHER" id="PTHR30055">
    <property type="entry name" value="HTH-TYPE TRANSCRIPTIONAL REGULATOR RUTR"/>
    <property type="match status" value="1"/>
</dbReference>
<dbReference type="PANTHER" id="PTHR30055:SF151">
    <property type="entry name" value="TRANSCRIPTIONAL REGULATORY PROTEIN"/>
    <property type="match status" value="1"/>
</dbReference>
<dbReference type="InterPro" id="IPR023772">
    <property type="entry name" value="DNA-bd_HTH_TetR-type_CS"/>
</dbReference>
<dbReference type="InterPro" id="IPR009057">
    <property type="entry name" value="Homeodomain-like_sf"/>
</dbReference>
<dbReference type="InterPro" id="IPR003012">
    <property type="entry name" value="Tet_transcr_reg_TetR"/>
</dbReference>
<dbReference type="InterPro" id="IPR050109">
    <property type="entry name" value="HTH-type_TetR-like_transc_reg"/>
</dbReference>
<dbReference type="InterPro" id="IPR036271">
    <property type="entry name" value="Tet_transcr_reg_TetR-rel_C_sf"/>
</dbReference>
<proteinExistence type="predicted"/>
<dbReference type="InterPro" id="IPR001647">
    <property type="entry name" value="HTH_TetR"/>
</dbReference>
<keyword evidence="2" id="KW-0678">Repressor</keyword>
<dbReference type="EMBL" id="FXAF01000011">
    <property type="protein sequence ID" value="SMF74735.1"/>
    <property type="molecule type" value="Genomic_DNA"/>
</dbReference>
<dbReference type="OrthoDB" id="4541465at2"/>
<dbReference type="STRING" id="464029.SAMN02982989_4419"/>
<dbReference type="Gene3D" id="1.10.10.60">
    <property type="entry name" value="Homeodomain-like"/>
    <property type="match status" value="1"/>
</dbReference>
<dbReference type="Pfam" id="PF02909">
    <property type="entry name" value="TetR_C_1"/>
    <property type="match status" value="1"/>
</dbReference>
<dbReference type="AlphaFoldDB" id="A0A1X7GVS5"/>
<dbReference type="PRINTS" id="PR00400">
    <property type="entry name" value="TETREPRESSOR"/>
</dbReference>
<dbReference type="InterPro" id="IPR004111">
    <property type="entry name" value="Repressor_TetR_C"/>
</dbReference>
<dbReference type="Gene3D" id="1.10.357.10">
    <property type="entry name" value="Tetracycline Repressor, domain 2"/>
    <property type="match status" value="1"/>
</dbReference>
<evidence type="ECO:0000259" key="7">
    <source>
        <dbReference type="PROSITE" id="PS50977"/>
    </source>
</evidence>
<organism evidence="8 9">
    <name type="scientific">Xaviernesmea oryzae</name>
    <dbReference type="NCBI Taxonomy" id="464029"/>
    <lineage>
        <taxon>Bacteria</taxon>
        <taxon>Pseudomonadati</taxon>
        <taxon>Pseudomonadota</taxon>
        <taxon>Alphaproteobacteria</taxon>
        <taxon>Hyphomicrobiales</taxon>
        <taxon>Rhizobiaceae</taxon>
        <taxon>Rhizobium/Agrobacterium group</taxon>
        <taxon>Xaviernesmea</taxon>
    </lineage>
</organism>
<accession>A0A1X7GVS5</accession>
<feature type="domain" description="HTH tetR-type" evidence="7">
    <location>
        <begin position="2"/>
        <end position="62"/>
    </location>
</feature>
<evidence type="ECO:0000313" key="8">
    <source>
        <dbReference type="EMBL" id="SMF74735.1"/>
    </source>
</evidence>
<keyword evidence="5" id="KW-0804">Transcription</keyword>
<dbReference type="SUPFAM" id="SSF46689">
    <property type="entry name" value="Homeodomain-like"/>
    <property type="match status" value="1"/>
</dbReference>
<keyword evidence="9" id="KW-1185">Reference proteome</keyword>
<evidence type="ECO:0000256" key="2">
    <source>
        <dbReference type="ARBA" id="ARBA00022491"/>
    </source>
</evidence>
<keyword evidence="3" id="KW-0805">Transcription regulation</keyword>
<reference evidence="9" key="1">
    <citation type="submission" date="2017-04" db="EMBL/GenBank/DDBJ databases">
        <authorList>
            <person name="Varghese N."/>
            <person name="Submissions S."/>
        </authorList>
    </citation>
    <scope>NUCLEOTIDE SEQUENCE [LARGE SCALE GENOMIC DNA]</scope>
    <source>
        <strain evidence="9">B4P</strain>
    </source>
</reference>
<evidence type="ECO:0000313" key="9">
    <source>
        <dbReference type="Proteomes" id="UP000192903"/>
    </source>
</evidence>
<evidence type="ECO:0000256" key="4">
    <source>
        <dbReference type="ARBA" id="ARBA00023125"/>
    </source>
</evidence>
<dbReference type="GO" id="GO:0045892">
    <property type="term" value="P:negative regulation of DNA-templated transcription"/>
    <property type="evidence" value="ECO:0007669"/>
    <property type="project" value="InterPro"/>
</dbReference>
<dbReference type="Pfam" id="PF00440">
    <property type="entry name" value="TetR_N"/>
    <property type="match status" value="1"/>
</dbReference>
<evidence type="ECO:0000256" key="3">
    <source>
        <dbReference type="ARBA" id="ARBA00023015"/>
    </source>
</evidence>
<sequence length="212" mass="23090">MNLDRQRIVDAALELLDKTGMEGLTMRKLADALEVQAPALYWYFPGKQALFDEMAEALVAGIPGRITVSGDCREVMIDIATELRLALLSRRDGARVFAGTFVARPNVLQVAEIALAALSRAGFGTRTAARAIASLFYFVLGFVIEEQALVEQSRGTGGTHPMEEKFRAFSAADYPHLTAALPDLLETDQNARFVFGVDLILSGLLNGTARNR</sequence>
<dbReference type="GO" id="GO:0000976">
    <property type="term" value="F:transcription cis-regulatory region binding"/>
    <property type="evidence" value="ECO:0007669"/>
    <property type="project" value="TreeGrafter"/>
</dbReference>
<dbReference type="PROSITE" id="PS50977">
    <property type="entry name" value="HTH_TETR_2"/>
    <property type="match status" value="1"/>
</dbReference>
<dbReference type="PROSITE" id="PS01081">
    <property type="entry name" value="HTH_TETR_1"/>
    <property type="match status" value="1"/>
</dbReference>
<evidence type="ECO:0000256" key="1">
    <source>
        <dbReference type="ARBA" id="ARBA00002856"/>
    </source>
</evidence>
<feature type="DNA-binding region" description="H-T-H motif" evidence="6">
    <location>
        <begin position="25"/>
        <end position="44"/>
    </location>
</feature>
<keyword evidence="4 6" id="KW-0238">DNA-binding</keyword>
<gene>
    <name evidence="8" type="ORF">SAMN02982989_4419</name>
</gene>
<dbReference type="Proteomes" id="UP000192903">
    <property type="component" value="Unassembled WGS sequence"/>
</dbReference>